<gene>
    <name evidence="1" type="ORF">L6164_004307</name>
</gene>
<accession>A0ACB9Q6R3</accession>
<organism evidence="1 2">
    <name type="scientific">Bauhinia variegata</name>
    <name type="common">Purple orchid tree</name>
    <name type="synonym">Phanera variegata</name>
    <dbReference type="NCBI Taxonomy" id="167791"/>
    <lineage>
        <taxon>Eukaryota</taxon>
        <taxon>Viridiplantae</taxon>
        <taxon>Streptophyta</taxon>
        <taxon>Embryophyta</taxon>
        <taxon>Tracheophyta</taxon>
        <taxon>Spermatophyta</taxon>
        <taxon>Magnoliopsida</taxon>
        <taxon>eudicotyledons</taxon>
        <taxon>Gunneridae</taxon>
        <taxon>Pentapetalae</taxon>
        <taxon>rosids</taxon>
        <taxon>fabids</taxon>
        <taxon>Fabales</taxon>
        <taxon>Fabaceae</taxon>
        <taxon>Cercidoideae</taxon>
        <taxon>Cercideae</taxon>
        <taxon>Bauhiniinae</taxon>
        <taxon>Bauhinia</taxon>
    </lineage>
</organism>
<evidence type="ECO:0000313" key="1">
    <source>
        <dbReference type="EMBL" id="KAI4355546.1"/>
    </source>
</evidence>
<keyword evidence="2" id="KW-1185">Reference proteome</keyword>
<dbReference type="EMBL" id="CM039427">
    <property type="protein sequence ID" value="KAI4355546.1"/>
    <property type="molecule type" value="Genomic_DNA"/>
</dbReference>
<name>A0ACB9Q6R3_BAUVA</name>
<comment type="caution">
    <text evidence="1">The sequence shown here is derived from an EMBL/GenBank/DDBJ whole genome shotgun (WGS) entry which is preliminary data.</text>
</comment>
<sequence length="571" mass="66435">MIFKRELLQRYLGSKRKRKKQNYVNTVEENAAIKRMRVQEVINQSVELMDHISELPDSVIHHILSLLRSPKDAARSSILSKRWRDLWYSFSILIFDERKFARGIDQKDYRTKIKIFKDNVYNLLELHLKRNLGLQKLVLHMISFDSKLASDIDHWLSVASEQGIKELDLRTGVKKGKRYTLPQAVFLSKTLSVLRLSGCKLESCNSIKLPYLRKLHLRKIHLDEHIIQSLISNCALIEDLRLIQCSGLKILLVSNLLQLHRAEIHHCNQLNKVELSVPNLLTFCYCGKKSTPCKVNLVSCKSLKSLTLDHPRVTHDFCKNQLTSFPVLEKLNLSISSNLRHITISNPQLQRLTLKGCQKLNFSVVRSPNLVSFEYDGRKMPSIDIVPFGLKDAKIILEPKSAPQVTDDDQTWHSALREFIKKFDHTKELKLIVRSRKNIVIHENLGEILLPPFRDLSVEIIKSSVCLDDMLNSLLRTWQPETLSILSPFDSIFPMQVYDKIKNKEDDPRCCGHNSSNNKCWRHFLKDFQFEDFGTTIHKRTSDWLDWLKSSSPPLQYSMTNFRLYWNSLQL</sequence>
<proteinExistence type="predicted"/>
<protein>
    <submittedName>
        <fullName evidence="1">Uncharacterized protein</fullName>
    </submittedName>
</protein>
<evidence type="ECO:0000313" key="2">
    <source>
        <dbReference type="Proteomes" id="UP000828941"/>
    </source>
</evidence>
<reference evidence="1 2" key="1">
    <citation type="journal article" date="2022" name="DNA Res.">
        <title>Chromosomal-level genome assembly of the orchid tree Bauhinia variegata (Leguminosae; Cercidoideae) supports the allotetraploid origin hypothesis of Bauhinia.</title>
        <authorList>
            <person name="Zhong Y."/>
            <person name="Chen Y."/>
            <person name="Zheng D."/>
            <person name="Pang J."/>
            <person name="Liu Y."/>
            <person name="Luo S."/>
            <person name="Meng S."/>
            <person name="Qian L."/>
            <person name="Wei D."/>
            <person name="Dai S."/>
            <person name="Zhou R."/>
        </authorList>
    </citation>
    <scope>NUCLEOTIDE SEQUENCE [LARGE SCALE GENOMIC DNA]</scope>
    <source>
        <strain evidence="1">BV-YZ2020</strain>
    </source>
</reference>
<dbReference type="Proteomes" id="UP000828941">
    <property type="component" value="Chromosome 2"/>
</dbReference>